<dbReference type="InterPro" id="IPR041290">
    <property type="entry name" value="Tli4_C"/>
</dbReference>
<evidence type="ECO:0000259" key="3">
    <source>
        <dbReference type="Pfam" id="PF18426"/>
    </source>
</evidence>
<protein>
    <recommendedName>
        <fullName evidence="7">Tle cognate immunity protein 4 C-terminal domain-containing protein</fullName>
    </recommendedName>
</protein>
<evidence type="ECO:0008006" key="7">
    <source>
        <dbReference type="Google" id="ProtNLM"/>
    </source>
</evidence>
<dbReference type="Proteomes" id="UP000198639">
    <property type="component" value="Unassembled WGS sequence"/>
</dbReference>
<name>A0A1I1U644_9BURK</name>
<dbReference type="OrthoDB" id="8722129at2"/>
<keyword evidence="6" id="KW-1185">Reference proteome</keyword>
<sequence>MESGQKMRGKRIASVGLAIACALLAIAAEDMTPNTAGAIADGKMKTVCVGRFLIDLPVEAEVTIRGGFVGGFDVSEIPESDENYRNRLRRMEEEVGATRDELGENSLEWSKTLQFGVAAGKVAVFDRQRAQGLDGGRIIEAEDFSVRGMLRFPNVSVAAEAKRQGVERGEELARLFARLTLLSEAGVHREPGFCLGHTFVRDPYESAETESVVMSAALPRHPDVHIVLYSMAGTDPAPGLLARNAKSAKREPLYMRLAFTTLRERQRIVHTLVGEELVLKVREPNLTTGYSMQFEVTGKQHDVYAPLLALELGSGTNSVIGGKPVQSSLSEGAVLKLWDRIASSVRVRPVGNAHRLPARTLGMNMRSHPPAGATPSLGGMSSSESLSAHVKSRAWWSNET</sequence>
<dbReference type="AlphaFoldDB" id="A0A1I1U644"/>
<evidence type="ECO:0000313" key="6">
    <source>
        <dbReference type="Proteomes" id="UP000198639"/>
    </source>
</evidence>
<evidence type="ECO:0000313" key="5">
    <source>
        <dbReference type="EMBL" id="SFD66249.1"/>
    </source>
</evidence>
<feature type="region of interest" description="Disordered" evidence="1">
    <location>
        <begin position="362"/>
        <end position="385"/>
    </location>
</feature>
<evidence type="ECO:0000256" key="2">
    <source>
        <dbReference type="SAM" id="SignalP"/>
    </source>
</evidence>
<accession>A0A1I1U644</accession>
<dbReference type="EMBL" id="FOLD01000032">
    <property type="protein sequence ID" value="SFD66249.1"/>
    <property type="molecule type" value="Genomic_DNA"/>
</dbReference>
<dbReference type="Pfam" id="PF18426">
    <property type="entry name" value="Tli4_C"/>
    <property type="match status" value="1"/>
</dbReference>
<feature type="chain" id="PRO_5011475442" description="Tle cognate immunity protein 4 C-terminal domain-containing protein" evidence="2">
    <location>
        <begin position="28"/>
        <end position="400"/>
    </location>
</feature>
<feature type="domain" description="Tle cognate immunity protein 4 N-terminal" evidence="4">
    <location>
        <begin position="45"/>
        <end position="141"/>
    </location>
</feature>
<dbReference type="Pfam" id="PF18443">
    <property type="entry name" value="Tli4_N"/>
    <property type="match status" value="1"/>
</dbReference>
<reference evidence="6" key="1">
    <citation type="submission" date="2016-10" db="EMBL/GenBank/DDBJ databases">
        <authorList>
            <person name="Varghese N."/>
            <person name="Submissions S."/>
        </authorList>
    </citation>
    <scope>NUCLEOTIDE SEQUENCE [LARGE SCALE GENOMIC DNA]</scope>
    <source>
        <strain evidence="6">CGMCC 1.12041</strain>
    </source>
</reference>
<keyword evidence="2" id="KW-0732">Signal</keyword>
<dbReference type="STRING" id="1164594.SAMN05216204_13215"/>
<evidence type="ECO:0000259" key="4">
    <source>
        <dbReference type="Pfam" id="PF18443"/>
    </source>
</evidence>
<evidence type="ECO:0000256" key="1">
    <source>
        <dbReference type="SAM" id="MobiDB-lite"/>
    </source>
</evidence>
<gene>
    <name evidence="5" type="ORF">SAMN05216204_13215</name>
</gene>
<dbReference type="InterPro" id="IPR040761">
    <property type="entry name" value="Tli4_N"/>
</dbReference>
<feature type="domain" description="Tle cognate immunity protein 4 C-terminal" evidence="3">
    <location>
        <begin position="189"/>
        <end position="349"/>
    </location>
</feature>
<feature type="signal peptide" evidence="2">
    <location>
        <begin position="1"/>
        <end position="27"/>
    </location>
</feature>
<organism evidence="5 6">
    <name type="scientific">Massilia yuzhufengensis</name>
    <dbReference type="NCBI Taxonomy" id="1164594"/>
    <lineage>
        <taxon>Bacteria</taxon>
        <taxon>Pseudomonadati</taxon>
        <taxon>Pseudomonadota</taxon>
        <taxon>Betaproteobacteria</taxon>
        <taxon>Burkholderiales</taxon>
        <taxon>Oxalobacteraceae</taxon>
        <taxon>Telluria group</taxon>
        <taxon>Massilia</taxon>
    </lineage>
</organism>
<dbReference type="RefSeq" id="WP_143084664.1">
    <property type="nucleotide sequence ID" value="NZ_FOLD01000032.1"/>
</dbReference>
<proteinExistence type="predicted"/>
<feature type="compositionally biased region" description="Low complexity" evidence="1">
    <location>
        <begin position="376"/>
        <end position="385"/>
    </location>
</feature>